<protein>
    <recommendedName>
        <fullName evidence="3">Translation elongation factor EFTu/EF1A C-terminal domain-containing protein</fullName>
    </recommendedName>
</protein>
<dbReference type="OrthoDB" id="5287198at2"/>
<dbReference type="EMBL" id="LGKP01000026">
    <property type="protein sequence ID" value="KPL84910.1"/>
    <property type="molecule type" value="Genomic_DNA"/>
</dbReference>
<evidence type="ECO:0000313" key="1">
    <source>
        <dbReference type="EMBL" id="KPL84910.1"/>
    </source>
</evidence>
<gene>
    <name evidence="1" type="ORF">SE18_18680</name>
</gene>
<dbReference type="AlphaFoldDB" id="A0A0P6Y5Z1"/>
<dbReference type="STRING" id="70996.SE18_18680"/>
<keyword evidence="2" id="KW-1185">Reference proteome</keyword>
<evidence type="ECO:0000313" key="2">
    <source>
        <dbReference type="Proteomes" id="UP000050277"/>
    </source>
</evidence>
<sequence length="105" mass="12360">MPIWIHFEFLWIPPHFGGHPNPPFETMMTLISWQKYGDSPNGEGRTIRWIEFDYDETTREGYARCQFLINTPLPQGWLEPGLLLELTFGNNRILAIGKIVEERNR</sequence>
<evidence type="ECO:0008006" key="3">
    <source>
        <dbReference type="Google" id="ProtNLM"/>
    </source>
</evidence>
<name>A0A0P6Y5Z1_9CHLR</name>
<dbReference type="RefSeq" id="WP_054535981.1">
    <property type="nucleotide sequence ID" value="NZ_LGKP01000026.1"/>
</dbReference>
<accession>A0A0P6Y5Z1</accession>
<dbReference type="Proteomes" id="UP000050277">
    <property type="component" value="Unassembled WGS sequence"/>
</dbReference>
<organism evidence="1 2">
    <name type="scientific">Herpetosiphon geysericola</name>
    <dbReference type="NCBI Taxonomy" id="70996"/>
    <lineage>
        <taxon>Bacteria</taxon>
        <taxon>Bacillati</taxon>
        <taxon>Chloroflexota</taxon>
        <taxon>Chloroflexia</taxon>
        <taxon>Herpetosiphonales</taxon>
        <taxon>Herpetosiphonaceae</taxon>
        <taxon>Herpetosiphon</taxon>
    </lineage>
</organism>
<reference evidence="1 2" key="1">
    <citation type="submission" date="2015-07" db="EMBL/GenBank/DDBJ databases">
        <title>Whole genome sequence of Herpetosiphon geysericola DSM 7119.</title>
        <authorList>
            <person name="Hemp J."/>
            <person name="Ward L.M."/>
            <person name="Pace L.A."/>
            <person name="Fischer W.W."/>
        </authorList>
    </citation>
    <scope>NUCLEOTIDE SEQUENCE [LARGE SCALE GENOMIC DNA]</scope>
    <source>
        <strain evidence="1 2">DSM 7119</strain>
    </source>
</reference>
<proteinExistence type="predicted"/>
<comment type="caution">
    <text evidence="1">The sequence shown here is derived from an EMBL/GenBank/DDBJ whole genome shotgun (WGS) entry which is preliminary data.</text>
</comment>